<feature type="binding site" evidence="13">
    <location>
        <position position="151"/>
    </location>
    <ligand>
        <name>S-adenosyl-L-methionine</name>
        <dbReference type="ChEBI" id="CHEBI:59789"/>
    </ligand>
</feature>
<evidence type="ECO:0000313" key="16">
    <source>
        <dbReference type="Proteomes" id="UP000095200"/>
    </source>
</evidence>
<name>A0A194AHK6_9BACT</name>
<feature type="domain" description="Radical SAM core" evidence="14">
    <location>
        <begin position="53"/>
        <end position="287"/>
    </location>
</feature>
<keyword evidence="6 13" id="KW-0489">Methyltransferase</keyword>
<dbReference type="PIRSF" id="PIRSF006004">
    <property type="entry name" value="CHP00048"/>
    <property type="match status" value="1"/>
</dbReference>
<feature type="active site" description="Proton acceptor" evidence="13">
    <location>
        <position position="47"/>
    </location>
</feature>
<evidence type="ECO:0000256" key="3">
    <source>
        <dbReference type="ARBA" id="ARBA00022485"/>
    </source>
</evidence>
<evidence type="ECO:0000256" key="7">
    <source>
        <dbReference type="ARBA" id="ARBA00022679"/>
    </source>
</evidence>
<keyword evidence="11 13" id="KW-0411">Iron-sulfur</keyword>
<evidence type="ECO:0000256" key="9">
    <source>
        <dbReference type="ARBA" id="ARBA00022723"/>
    </source>
</evidence>
<dbReference type="EMBL" id="BDFE01000015">
    <property type="protein sequence ID" value="GAU08566.1"/>
    <property type="molecule type" value="Genomic_DNA"/>
</dbReference>
<dbReference type="FunFam" id="3.20.20.70:FF:000014">
    <property type="entry name" value="Probable dual-specificity RNA methyltransferase RlmN"/>
    <property type="match status" value="1"/>
</dbReference>
<keyword evidence="12 13" id="KW-1015">Disulfide bond</keyword>
<dbReference type="GO" id="GO:0002935">
    <property type="term" value="F:tRNA (adenine(37)-C2)-methyltransferase activity"/>
    <property type="evidence" value="ECO:0007669"/>
    <property type="project" value="UniProtKB-UniRule"/>
</dbReference>
<dbReference type="STRING" id="1592317.DPF_1279"/>
<feature type="binding site" evidence="13">
    <location>
        <position position="74"/>
    </location>
    <ligand>
        <name>[4Fe-4S] cluster</name>
        <dbReference type="ChEBI" id="CHEBI:49883"/>
        <note>4Fe-4S-S-AdoMet</note>
    </ligand>
</feature>
<protein>
    <recommendedName>
        <fullName evidence="13">Probable dual-specificity RNA methyltransferase RlmN</fullName>
        <ecNumber evidence="13">2.1.1.192</ecNumber>
    </recommendedName>
    <alternativeName>
        <fullName evidence="13">23S rRNA (adenine(2503)-C(2))-methyltransferase</fullName>
    </alternativeName>
    <alternativeName>
        <fullName evidence="13">23S rRNA m2A2503 methyltransferase</fullName>
    </alternativeName>
    <alternativeName>
        <fullName evidence="13">Ribosomal RNA large subunit methyltransferase N</fullName>
    </alternativeName>
    <alternativeName>
        <fullName evidence="13">tRNA (adenine(37)-C(2))-methyltransferase</fullName>
    </alternativeName>
    <alternativeName>
        <fullName evidence="13">tRNA m2A37 methyltransferase</fullName>
    </alternativeName>
</protein>
<dbReference type="PANTHER" id="PTHR30544:SF5">
    <property type="entry name" value="RADICAL SAM CORE DOMAIN-CONTAINING PROTEIN"/>
    <property type="match status" value="1"/>
</dbReference>
<comment type="caution">
    <text evidence="15">The sequence shown here is derived from an EMBL/GenBank/DDBJ whole genome shotgun (WGS) entry which is preliminary data.</text>
</comment>
<dbReference type="GO" id="GO:0046872">
    <property type="term" value="F:metal ion binding"/>
    <property type="evidence" value="ECO:0007669"/>
    <property type="project" value="UniProtKB-KW"/>
</dbReference>
<dbReference type="SFLD" id="SFLDF00275">
    <property type="entry name" value="adenosine_C2_methyltransferase"/>
    <property type="match status" value="1"/>
</dbReference>
<dbReference type="GO" id="GO:0000049">
    <property type="term" value="F:tRNA binding"/>
    <property type="evidence" value="ECO:0007669"/>
    <property type="project" value="UniProtKB-UniRule"/>
</dbReference>
<proteinExistence type="inferred from homology"/>
<comment type="function">
    <text evidence="13">Specifically methylates position 2 of adenine 2503 in 23S rRNA and position 2 of adenine 37 in tRNAs.</text>
</comment>
<comment type="miscellaneous">
    <text evidence="13">Reaction proceeds by a ping-pong mechanism involving intermediate methylation of a conserved cysteine residue.</text>
</comment>
<comment type="similarity">
    <text evidence="2 13">Belongs to the radical SAM superfamily. RlmN family.</text>
</comment>
<feature type="binding site" evidence="13">
    <location>
        <begin position="173"/>
        <end position="175"/>
    </location>
    <ligand>
        <name>S-adenosyl-L-methionine</name>
        <dbReference type="ChEBI" id="CHEBI:59789"/>
    </ligand>
</feature>
<dbReference type="InterPro" id="IPR040072">
    <property type="entry name" value="Methyltransferase_A"/>
</dbReference>
<dbReference type="GO" id="GO:0005737">
    <property type="term" value="C:cytoplasm"/>
    <property type="evidence" value="ECO:0007669"/>
    <property type="project" value="UniProtKB-SubCell"/>
</dbReference>
<evidence type="ECO:0000256" key="8">
    <source>
        <dbReference type="ARBA" id="ARBA00022691"/>
    </source>
</evidence>
<evidence type="ECO:0000256" key="1">
    <source>
        <dbReference type="ARBA" id="ARBA00004496"/>
    </source>
</evidence>
<dbReference type="SUPFAM" id="SSF102114">
    <property type="entry name" value="Radical SAM enzymes"/>
    <property type="match status" value="1"/>
</dbReference>
<dbReference type="GO" id="GO:0030488">
    <property type="term" value="P:tRNA methylation"/>
    <property type="evidence" value="ECO:0007669"/>
    <property type="project" value="UniProtKB-UniRule"/>
</dbReference>
<dbReference type="PANTHER" id="PTHR30544">
    <property type="entry name" value="23S RRNA METHYLTRANSFERASE"/>
    <property type="match status" value="1"/>
</dbReference>
<comment type="catalytic activity">
    <reaction evidence="13">
        <text>adenosine(37) in tRNA + 2 reduced [2Fe-2S]-[ferredoxin] + 2 S-adenosyl-L-methionine = 2-methyladenosine(37) in tRNA + 5'-deoxyadenosine + L-methionine + 2 oxidized [2Fe-2S]-[ferredoxin] + S-adenosyl-L-homocysteine</text>
        <dbReference type="Rhea" id="RHEA:43332"/>
        <dbReference type="Rhea" id="RHEA-COMP:10000"/>
        <dbReference type="Rhea" id="RHEA-COMP:10001"/>
        <dbReference type="Rhea" id="RHEA-COMP:10162"/>
        <dbReference type="Rhea" id="RHEA-COMP:10485"/>
        <dbReference type="ChEBI" id="CHEBI:17319"/>
        <dbReference type="ChEBI" id="CHEBI:33737"/>
        <dbReference type="ChEBI" id="CHEBI:33738"/>
        <dbReference type="ChEBI" id="CHEBI:57844"/>
        <dbReference type="ChEBI" id="CHEBI:57856"/>
        <dbReference type="ChEBI" id="CHEBI:59789"/>
        <dbReference type="ChEBI" id="CHEBI:74411"/>
        <dbReference type="ChEBI" id="CHEBI:74497"/>
        <dbReference type="EC" id="2.1.1.192"/>
    </reaction>
</comment>
<feature type="binding site" evidence="13">
    <location>
        <position position="249"/>
    </location>
    <ligand>
        <name>S-adenosyl-L-methionine</name>
        <dbReference type="ChEBI" id="CHEBI:59789"/>
    </ligand>
</feature>
<dbReference type="CDD" id="cd01335">
    <property type="entry name" value="Radical_SAM"/>
    <property type="match status" value="1"/>
</dbReference>
<keyword evidence="3 13" id="KW-0004">4Fe-4S</keyword>
<reference evidence="16" key="1">
    <citation type="submission" date="2016-06" db="EMBL/GenBank/DDBJ databases">
        <title>Draft genome sequence of Desulfoplanes formicivorans strain Pf12B.</title>
        <authorList>
            <person name="Watanabe M."/>
            <person name="Kojima H."/>
            <person name="Fukui M."/>
        </authorList>
    </citation>
    <scope>NUCLEOTIDE SEQUENCE [LARGE SCALE GENOMIC DNA]</scope>
    <source>
        <strain evidence="16">Pf12B</strain>
    </source>
</reference>
<keyword evidence="10 13" id="KW-0408">Iron</keyword>
<gene>
    <name evidence="13" type="primary">rlmN</name>
    <name evidence="15" type="ORF">DPF_1279</name>
</gene>
<comment type="caution">
    <text evidence="13">Lacks conserved residue(s) required for the propagation of feature annotation.</text>
</comment>
<feature type="active site" description="S-methylcysteine intermediate" evidence="13">
    <location>
        <position position="292"/>
    </location>
</feature>
<dbReference type="InterPro" id="IPR013785">
    <property type="entry name" value="Aldolase_TIM"/>
</dbReference>
<dbReference type="GO" id="GO:0051539">
    <property type="term" value="F:4 iron, 4 sulfur cluster binding"/>
    <property type="evidence" value="ECO:0007669"/>
    <property type="project" value="UniProtKB-UniRule"/>
</dbReference>
<feature type="binding site" evidence="13">
    <location>
        <position position="71"/>
    </location>
    <ligand>
        <name>[4Fe-4S] cluster</name>
        <dbReference type="ChEBI" id="CHEBI:49883"/>
        <note>4Fe-4S-S-AdoMet</note>
    </ligand>
</feature>
<dbReference type="GO" id="GO:0070040">
    <property type="term" value="F:rRNA (adenine(2503)-C2-)-methyltransferase activity"/>
    <property type="evidence" value="ECO:0007669"/>
    <property type="project" value="UniProtKB-UniRule"/>
</dbReference>
<comment type="subcellular location">
    <subcellularLocation>
        <location evidence="1 13">Cytoplasm</location>
    </subcellularLocation>
</comment>
<evidence type="ECO:0000256" key="4">
    <source>
        <dbReference type="ARBA" id="ARBA00022490"/>
    </source>
</evidence>
<organism evidence="15 16">
    <name type="scientific">Desulfoplanes formicivorans</name>
    <dbReference type="NCBI Taxonomy" id="1592317"/>
    <lineage>
        <taxon>Bacteria</taxon>
        <taxon>Pseudomonadati</taxon>
        <taxon>Thermodesulfobacteriota</taxon>
        <taxon>Desulfovibrionia</taxon>
        <taxon>Desulfovibrionales</taxon>
        <taxon>Desulfoplanaceae</taxon>
        <taxon>Desulfoplanes</taxon>
    </lineage>
</organism>
<dbReference type="AlphaFoldDB" id="A0A194AHK6"/>
<feature type="binding site" evidence="13">
    <location>
        <begin position="119"/>
        <end position="120"/>
    </location>
    <ligand>
        <name>S-adenosyl-L-methionine</name>
        <dbReference type="ChEBI" id="CHEBI:59789"/>
    </ligand>
</feature>
<dbReference type="EC" id="2.1.1.192" evidence="13"/>
<dbReference type="Pfam" id="PF04055">
    <property type="entry name" value="Radical_SAM"/>
    <property type="match status" value="1"/>
</dbReference>
<evidence type="ECO:0000256" key="6">
    <source>
        <dbReference type="ARBA" id="ARBA00022603"/>
    </source>
</evidence>
<evidence type="ECO:0000256" key="5">
    <source>
        <dbReference type="ARBA" id="ARBA00022552"/>
    </source>
</evidence>
<dbReference type="HAMAP" id="MF_01849">
    <property type="entry name" value="RNA_methyltr_RlmN"/>
    <property type="match status" value="1"/>
</dbReference>
<keyword evidence="7 13" id="KW-0808">Transferase</keyword>
<keyword evidence="13" id="KW-0819">tRNA processing</keyword>
<keyword evidence="5 13" id="KW-0698">rRNA processing</keyword>
<dbReference type="Gene3D" id="3.20.20.70">
    <property type="entry name" value="Aldolase class I"/>
    <property type="match status" value="1"/>
</dbReference>
<keyword evidence="8 13" id="KW-0949">S-adenosyl-L-methionine</keyword>
<feature type="binding site" evidence="13">
    <location>
        <position position="67"/>
    </location>
    <ligand>
        <name>[4Fe-4S] cluster</name>
        <dbReference type="ChEBI" id="CHEBI:49883"/>
        <note>4Fe-4S-S-AdoMet</note>
    </ligand>
</feature>
<dbReference type="NCBIfam" id="TIGR00048">
    <property type="entry name" value="rRNA_mod_RlmN"/>
    <property type="match status" value="1"/>
</dbReference>
<comment type="cofactor">
    <cofactor evidence="13">
        <name>[4Fe-4S] cluster</name>
        <dbReference type="ChEBI" id="CHEBI:49883"/>
    </cofactor>
    <text evidence="13">Binds 1 [4Fe-4S] cluster. The cluster is coordinated with 3 cysteines and an exchangeable S-adenosyl-L-methionine.</text>
</comment>
<dbReference type="PROSITE" id="PS51918">
    <property type="entry name" value="RADICAL_SAM"/>
    <property type="match status" value="1"/>
</dbReference>
<dbReference type="Proteomes" id="UP000095200">
    <property type="component" value="Unassembled WGS sequence"/>
</dbReference>
<keyword evidence="16" id="KW-1185">Reference proteome</keyword>
<dbReference type="InterPro" id="IPR007197">
    <property type="entry name" value="rSAM"/>
</dbReference>
<accession>A0A194AHK6</accession>
<dbReference type="InterPro" id="IPR058240">
    <property type="entry name" value="rSAM_sf"/>
</dbReference>
<dbReference type="GO" id="GO:0070475">
    <property type="term" value="P:rRNA base methylation"/>
    <property type="evidence" value="ECO:0007669"/>
    <property type="project" value="UniProtKB-UniRule"/>
</dbReference>
<dbReference type="InterPro" id="IPR027492">
    <property type="entry name" value="RNA_MTrfase_RlmN"/>
</dbReference>
<evidence type="ECO:0000256" key="10">
    <source>
        <dbReference type="ARBA" id="ARBA00023004"/>
    </source>
</evidence>
<evidence type="ECO:0000256" key="11">
    <source>
        <dbReference type="ARBA" id="ARBA00023014"/>
    </source>
</evidence>
<keyword evidence="4 13" id="KW-0963">Cytoplasm</keyword>
<dbReference type="GO" id="GO:0019843">
    <property type="term" value="F:rRNA binding"/>
    <property type="evidence" value="ECO:0007669"/>
    <property type="project" value="UniProtKB-UniRule"/>
</dbReference>
<keyword evidence="9 13" id="KW-0479">Metal-binding</keyword>
<dbReference type="InterPro" id="IPR004383">
    <property type="entry name" value="rRNA_lsu_MTrfase_RlmN/Cfr"/>
</dbReference>
<dbReference type="SFLD" id="SFLDS00029">
    <property type="entry name" value="Radical_SAM"/>
    <property type="match status" value="1"/>
</dbReference>
<evidence type="ECO:0000256" key="12">
    <source>
        <dbReference type="ARBA" id="ARBA00023157"/>
    </source>
</evidence>
<evidence type="ECO:0000259" key="14">
    <source>
        <dbReference type="PROSITE" id="PS51918"/>
    </source>
</evidence>
<sequence length="304" mass="33574">MTNVAKSLRERLAATWVIAWPRIHTLQESTDTTVKLLLQYADGALVETVLIPEKDRFTQCLSTQVGCAMGCTFCSTGKMGFLRNLTGGEIAMQVLVARDLLGQQGKGDRLTNLVFMGMGEPLMNWPEVKRSMEILHSEHGLNFSRRKITLSTCGIKKGLQEFAKHGLALPAISLHAPTQELRKQIMPGAARLPLDELMALLESYPLQPRERVTIEYILLGGVNDTPQHARQLVKLLARLKCKVNLIAFNPGPGIPYKSPTREAVLAFEQILWDKGMTCILRKSKGQDIAAACGQLRAKADRSGS</sequence>
<evidence type="ECO:0000256" key="2">
    <source>
        <dbReference type="ARBA" id="ARBA00007544"/>
    </source>
</evidence>
<comment type="catalytic activity">
    <reaction evidence="13">
        <text>adenosine(2503) in 23S rRNA + 2 reduced [2Fe-2S]-[ferredoxin] + 2 S-adenosyl-L-methionine = 2-methyladenosine(2503) in 23S rRNA + 5'-deoxyadenosine + L-methionine + 2 oxidized [2Fe-2S]-[ferredoxin] + S-adenosyl-L-homocysteine</text>
        <dbReference type="Rhea" id="RHEA:42916"/>
        <dbReference type="Rhea" id="RHEA-COMP:10000"/>
        <dbReference type="Rhea" id="RHEA-COMP:10001"/>
        <dbReference type="Rhea" id="RHEA-COMP:10152"/>
        <dbReference type="Rhea" id="RHEA-COMP:10282"/>
        <dbReference type="ChEBI" id="CHEBI:17319"/>
        <dbReference type="ChEBI" id="CHEBI:33737"/>
        <dbReference type="ChEBI" id="CHEBI:33738"/>
        <dbReference type="ChEBI" id="CHEBI:57844"/>
        <dbReference type="ChEBI" id="CHEBI:57856"/>
        <dbReference type="ChEBI" id="CHEBI:59789"/>
        <dbReference type="ChEBI" id="CHEBI:74411"/>
        <dbReference type="ChEBI" id="CHEBI:74497"/>
        <dbReference type="EC" id="2.1.1.192"/>
    </reaction>
</comment>
<dbReference type="SFLD" id="SFLDG01062">
    <property type="entry name" value="methyltransferase_(Class_A)"/>
    <property type="match status" value="1"/>
</dbReference>
<evidence type="ECO:0000313" key="15">
    <source>
        <dbReference type="EMBL" id="GAU08566.1"/>
    </source>
</evidence>
<evidence type="ECO:0000256" key="13">
    <source>
        <dbReference type="HAMAP-Rule" id="MF_01849"/>
    </source>
</evidence>